<sequence>MCCFSKSVEEVFDTNIFARDAQGAEQFLVYSMQFAAAEDLAMVLPLPVPPGSSEDAVHFISLEQYPDFFTDLKKGFPVQLPRSAIQPEAAAASPSLEVVQVGGFDASFVPTVADFARLDERFRLPAGTWERLPAYRDYGFAVFKLRKETQAVHPMAFRFPRRDPGRLFFPTVHIHDGEVHHEAYFDHMLYCQPRAEAKAIVDAWWEESLEPARTFIKPRLAQGIVDWRAPCYRRPLFGTRRNEDTWV</sequence>
<dbReference type="EMBL" id="CP071090">
    <property type="protein sequence ID" value="QSQ24487.1"/>
    <property type="molecule type" value="Genomic_DNA"/>
</dbReference>
<protein>
    <submittedName>
        <fullName evidence="1">Uncharacterized protein</fullName>
    </submittedName>
</protein>
<evidence type="ECO:0000313" key="1">
    <source>
        <dbReference type="EMBL" id="QSQ24487.1"/>
    </source>
</evidence>
<name>A0ABX7P239_9BACT</name>
<reference evidence="1 2" key="1">
    <citation type="submission" date="2021-02" db="EMBL/GenBank/DDBJ databases">
        <title>De Novo genome assembly of isolated myxobacteria.</title>
        <authorList>
            <person name="Stevens D.C."/>
        </authorList>
    </citation>
    <scope>NUCLEOTIDE SEQUENCE [LARGE SCALE GENOMIC DNA]</scope>
    <source>
        <strain evidence="2">SCPEA02</strain>
    </source>
</reference>
<organism evidence="1 2">
    <name type="scientific">Pyxidicoccus parkwayensis</name>
    <dbReference type="NCBI Taxonomy" id="2813578"/>
    <lineage>
        <taxon>Bacteria</taxon>
        <taxon>Pseudomonadati</taxon>
        <taxon>Myxococcota</taxon>
        <taxon>Myxococcia</taxon>
        <taxon>Myxococcales</taxon>
        <taxon>Cystobacterineae</taxon>
        <taxon>Myxococcaceae</taxon>
        <taxon>Pyxidicoccus</taxon>
    </lineage>
</organism>
<evidence type="ECO:0000313" key="2">
    <source>
        <dbReference type="Proteomes" id="UP000662747"/>
    </source>
</evidence>
<proteinExistence type="predicted"/>
<accession>A0ABX7P239</accession>
<keyword evidence="2" id="KW-1185">Reference proteome</keyword>
<dbReference type="RefSeq" id="WP_206726050.1">
    <property type="nucleotide sequence ID" value="NZ_CP071090.1"/>
</dbReference>
<gene>
    <name evidence="1" type="ORF">JY651_05915</name>
</gene>
<dbReference type="Proteomes" id="UP000662747">
    <property type="component" value="Chromosome"/>
</dbReference>